<keyword evidence="3" id="KW-1185">Reference proteome</keyword>
<name>A0A2X0K428_9ACTN</name>
<evidence type="ECO:0000313" key="3">
    <source>
        <dbReference type="Proteomes" id="UP000248889"/>
    </source>
</evidence>
<gene>
    <name evidence="2" type="ORF">DN069_19040</name>
</gene>
<evidence type="ECO:0000256" key="1">
    <source>
        <dbReference type="SAM" id="MobiDB-lite"/>
    </source>
</evidence>
<reference evidence="2 3" key="1">
    <citation type="submission" date="2018-06" db="EMBL/GenBank/DDBJ databases">
        <title>Streptacidiphilus pinicola sp. nov., isolated from pine grove soil.</title>
        <authorList>
            <person name="Roh S.G."/>
            <person name="Park S."/>
            <person name="Kim M.-K."/>
            <person name="Yun B.-R."/>
            <person name="Park J."/>
            <person name="Kim M.J."/>
            <person name="Kim Y.S."/>
            <person name="Kim S.B."/>
        </authorList>
    </citation>
    <scope>NUCLEOTIDE SEQUENCE [LARGE SCALE GENOMIC DNA]</scope>
    <source>
        <strain evidence="2 3">MMS16-CNU450</strain>
    </source>
</reference>
<dbReference type="EMBL" id="QKYN01000073">
    <property type="protein sequence ID" value="RAG84005.1"/>
    <property type="molecule type" value="Genomic_DNA"/>
</dbReference>
<dbReference type="Proteomes" id="UP000248889">
    <property type="component" value="Unassembled WGS sequence"/>
</dbReference>
<sequence>MGLAETEAVGEDRDGTGTVPVEVTLGLGIIAGDADAVGSLVGPTDGKATEAPADPRGLVHAVSERPATTVTSAAVAVLPEPKITFAPNQGTMVREPYETHAARHSPRSRTLTPYRQERKPS</sequence>
<organism evidence="2 3">
    <name type="scientific">Streptacidiphilus pinicola</name>
    <dbReference type="NCBI Taxonomy" id="2219663"/>
    <lineage>
        <taxon>Bacteria</taxon>
        <taxon>Bacillati</taxon>
        <taxon>Actinomycetota</taxon>
        <taxon>Actinomycetes</taxon>
        <taxon>Kitasatosporales</taxon>
        <taxon>Streptomycetaceae</taxon>
        <taxon>Streptacidiphilus</taxon>
    </lineage>
</organism>
<feature type="region of interest" description="Disordered" evidence="1">
    <location>
        <begin position="97"/>
        <end position="121"/>
    </location>
</feature>
<evidence type="ECO:0000313" key="2">
    <source>
        <dbReference type="EMBL" id="RAG84005.1"/>
    </source>
</evidence>
<dbReference type="AlphaFoldDB" id="A0A2X0K428"/>
<accession>A0A2X0K428</accession>
<proteinExistence type="predicted"/>
<comment type="caution">
    <text evidence="2">The sequence shown here is derived from an EMBL/GenBank/DDBJ whole genome shotgun (WGS) entry which is preliminary data.</text>
</comment>
<protein>
    <submittedName>
        <fullName evidence="2">Uncharacterized protein</fullName>
    </submittedName>
</protein>